<dbReference type="KEGG" id="tzo:THMIRHAT_05060"/>
<evidence type="ECO:0000256" key="6">
    <source>
        <dbReference type="SAM" id="Phobius"/>
    </source>
</evidence>
<evidence type="ECO:0000313" key="8">
    <source>
        <dbReference type="EMBL" id="BBP42760.1"/>
    </source>
</evidence>
<sequence length="173" mass="19451">MSSETPVINETLMEQNTENLPEAPSQKTVTYAGFWKRTLAFLLDYIVMMVLIIVFSFGMGMMMAHNGVDATADDTLALFDALMQLVVLMLGWLYFGVLESSKYQATLGKLLIGLKVTDIHGERLSFWRATGRHFGKYLSFLLVGIGFLMVAFTRRKQGLHDFMASCLVINNPH</sequence>
<accession>A0A6F8PL88</accession>
<evidence type="ECO:0000256" key="5">
    <source>
        <dbReference type="ARBA" id="ARBA00023136"/>
    </source>
</evidence>
<name>A0A6F8PL88_9GAMM</name>
<evidence type="ECO:0000256" key="4">
    <source>
        <dbReference type="ARBA" id="ARBA00022989"/>
    </source>
</evidence>
<reference evidence="9" key="1">
    <citation type="submission" date="2019-11" db="EMBL/GenBank/DDBJ databases">
        <title>Isolation and characterization of two novel species in the genus Thiomicrorhabdus.</title>
        <authorList>
            <person name="Mochizuki J."/>
            <person name="Kojima H."/>
            <person name="Fukui M."/>
        </authorList>
    </citation>
    <scope>NUCLEOTIDE SEQUENCE [LARGE SCALE GENOMIC DNA]</scope>
    <source>
        <strain evidence="9">AkT22</strain>
    </source>
</reference>
<dbReference type="PANTHER" id="PTHR36115">
    <property type="entry name" value="PROLINE-RICH ANTIGEN HOMOLOG-RELATED"/>
    <property type="match status" value="1"/>
</dbReference>
<feature type="transmembrane region" description="Helical" evidence="6">
    <location>
        <begin position="134"/>
        <end position="153"/>
    </location>
</feature>
<keyword evidence="3 6" id="KW-0812">Transmembrane</keyword>
<comment type="subcellular location">
    <subcellularLocation>
        <location evidence="1">Cell membrane</location>
        <topology evidence="1">Multi-pass membrane protein</topology>
    </subcellularLocation>
</comment>
<dbReference type="EMBL" id="AP021888">
    <property type="protein sequence ID" value="BBP42760.1"/>
    <property type="molecule type" value="Genomic_DNA"/>
</dbReference>
<feature type="domain" description="RDD" evidence="7">
    <location>
        <begin position="31"/>
        <end position="164"/>
    </location>
</feature>
<evidence type="ECO:0000259" key="7">
    <source>
        <dbReference type="Pfam" id="PF06271"/>
    </source>
</evidence>
<dbReference type="RefSeq" id="WP_198415239.1">
    <property type="nucleotide sequence ID" value="NZ_AP021888.1"/>
</dbReference>
<evidence type="ECO:0000256" key="2">
    <source>
        <dbReference type="ARBA" id="ARBA00022475"/>
    </source>
</evidence>
<dbReference type="InterPro" id="IPR051791">
    <property type="entry name" value="Pra-immunoreactive"/>
</dbReference>
<evidence type="ECO:0000256" key="3">
    <source>
        <dbReference type="ARBA" id="ARBA00022692"/>
    </source>
</evidence>
<feature type="transmembrane region" description="Helical" evidence="6">
    <location>
        <begin position="45"/>
        <end position="64"/>
    </location>
</feature>
<organism evidence="8 9">
    <name type="scientific">Thiosulfativibrio zosterae</name>
    <dbReference type="NCBI Taxonomy" id="2675053"/>
    <lineage>
        <taxon>Bacteria</taxon>
        <taxon>Pseudomonadati</taxon>
        <taxon>Pseudomonadota</taxon>
        <taxon>Gammaproteobacteria</taxon>
        <taxon>Thiotrichales</taxon>
        <taxon>Piscirickettsiaceae</taxon>
        <taxon>Thiosulfativibrio</taxon>
    </lineage>
</organism>
<keyword evidence="2" id="KW-1003">Cell membrane</keyword>
<protein>
    <recommendedName>
        <fullName evidence="7">RDD domain-containing protein</fullName>
    </recommendedName>
</protein>
<dbReference type="Pfam" id="PF06271">
    <property type="entry name" value="RDD"/>
    <property type="match status" value="1"/>
</dbReference>
<evidence type="ECO:0000313" key="9">
    <source>
        <dbReference type="Proteomes" id="UP000501466"/>
    </source>
</evidence>
<dbReference type="InterPro" id="IPR010432">
    <property type="entry name" value="RDD"/>
</dbReference>
<keyword evidence="9" id="KW-1185">Reference proteome</keyword>
<keyword evidence="5 6" id="KW-0472">Membrane</keyword>
<dbReference type="PANTHER" id="PTHR36115:SF4">
    <property type="entry name" value="MEMBRANE PROTEIN"/>
    <property type="match status" value="1"/>
</dbReference>
<keyword evidence="4 6" id="KW-1133">Transmembrane helix</keyword>
<proteinExistence type="predicted"/>
<dbReference type="GO" id="GO:0005886">
    <property type="term" value="C:plasma membrane"/>
    <property type="evidence" value="ECO:0007669"/>
    <property type="project" value="UniProtKB-SubCell"/>
</dbReference>
<dbReference type="AlphaFoldDB" id="A0A6F8PL88"/>
<feature type="transmembrane region" description="Helical" evidence="6">
    <location>
        <begin position="76"/>
        <end position="95"/>
    </location>
</feature>
<gene>
    <name evidence="8" type="ORF">THMIRHAT_05060</name>
</gene>
<evidence type="ECO:0000256" key="1">
    <source>
        <dbReference type="ARBA" id="ARBA00004651"/>
    </source>
</evidence>
<dbReference type="Proteomes" id="UP000501466">
    <property type="component" value="Chromosome"/>
</dbReference>